<keyword evidence="3" id="KW-1185">Reference proteome</keyword>
<evidence type="ECO:0000313" key="3">
    <source>
        <dbReference type="Proteomes" id="UP001066276"/>
    </source>
</evidence>
<gene>
    <name evidence="2" type="ORF">NDU88_007344</name>
</gene>
<protein>
    <submittedName>
        <fullName evidence="2">Uncharacterized protein</fullName>
    </submittedName>
</protein>
<evidence type="ECO:0000256" key="1">
    <source>
        <dbReference type="SAM" id="MobiDB-lite"/>
    </source>
</evidence>
<feature type="region of interest" description="Disordered" evidence="1">
    <location>
        <begin position="40"/>
        <end position="130"/>
    </location>
</feature>
<dbReference type="Proteomes" id="UP001066276">
    <property type="component" value="Chromosome 10"/>
</dbReference>
<name>A0AAV7MFS6_PLEWA</name>
<dbReference type="EMBL" id="JANPWB010000014">
    <property type="protein sequence ID" value="KAJ1102292.1"/>
    <property type="molecule type" value="Genomic_DNA"/>
</dbReference>
<sequence length="130" mass="14195">MPPFFFPPSKESFACLCSTLPILHNWQSATKRTSLLTDQKDNWHSGCQGEPRSTAPPEKNGHPGYRRSHPARSSLADPSPSLQAAARNRHHNRGTLLPSPVKPGSKTAPAKPAMVTADSTLIPEEPHNEE</sequence>
<dbReference type="AlphaFoldDB" id="A0AAV7MFS6"/>
<reference evidence="2" key="1">
    <citation type="journal article" date="2022" name="bioRxiv">
        <title>Sequencing and chromosome-scale assembly of the giantPleurodeles waltlgenome.</title>
        <authorList>
            <person name="Brown T."/>
            <person name="Elewa A."/>
            <person name="Iarovenko S."/>
            <person name="Subramanian E."/>
            <person name="Araus A.J."/>
            <person name="Petzold A."/>
            <person name="Susuki M."/>
            <person name="Suzuki K.-i.T."/>
            <person name="Hayashi T."/>
            <person name="Toyoda A."/>
            <person name="Oliveira C."/>
            <person name="Osipova E."/>
            <person name="Leigh N.D."/>
            <person name="Simon A."/>
            <person name="Yun M.H."/>
        </authorList>
    </citation>
    <scope>NUCLEOTIDE SEQUENCE</scope>
    <source>
        <strain evidence="2">20211129_DDA</strain>
        <tissue evidence="2">Liver</tissue>
    </source>
</reference>
<evidence type="ECO:0000313" key="2">
    <source>
        <dbReference type="EMBL" id="KAJ1102292.1"/>
    </source>
</evidence>
<organism evidence="2 3">
    <name type="scientific">Pleurodeles waltl</name>
    <name type="common">Iberian ribbed newt</name>
    <dbReference type="NCBI Taxonomy" id="8319"/>
    <lineage>
        <taxon>Eukaryota</taxon>
        <taxon>Metazoa</taxon>
        <taxon>Chordata</taxon>
        <taxon>Craniata</taxon>
        <taxon>Vertebrata</taxon>
        <taxon>Euteleostomi</taxon>
        <taxon>Amphibia</taxon>
        <taxon>Batrachia</taxon>
        <taxon>Caudata</taxon>
        <taxon>Salamandroidea</taxon>
        <taxon>Salamandridae</taxon>
        <taxon>Pleurodelinae</taxon>
        <taxon>Pleurodeles</taxon>
    </lineage>
</organism>
<proteinExistence type="predicted"/>
<comment type="caution">
    <text evidence="2">The sequence shown here is derived from an EMBL/GenBank/DDBJ whole genome shotgun (WGS) entry which is preliminary data.</text>
</comment>
<accession>A0AAV7MFS6</accession>